<sequence>MNFSPTFFRVELVRQARNPFTLIFTLAMPVVMYVIFGATPEYSDVMAGRGNVAFTVMTSMAAFGTATAMTSLTSLAASEFARGWGRQLALTPLTVAGYALTKVLVALAYSTLSVVVVFLVGAATGARPTEGWVWLAAGAIILAGGCMFGLFGLGMGMLFSSEGASGLASIMITFFSFFGNVFMPLSGVMLDIAKFTPMYGYNALARWPQLEGGIDAVHSDPLWAILLNVAAWTVVFAGLVVIGTRRVRARQ</sequence>
<feature type="transmembrane region" description="Helical" evidence="5">
    <location>
        <begin position="167"/>
        <end position="190"/>
    </location>
</feature>
<dbReference type="InterPro" id="IPR051784">
    <property type="entry name" value="Nod_factor_ABC_transporter"/>
</dbReference>
<evidence type="ECO:0000313" key="8">
    <source>
        <dbReference type="Proteomes" id="UP000265419"/>
    </source>
</evidence>
<proteinExistence type="predicted"/>
<keyword evidence="4 5" id="KW-0472">Membrane</keyword>
<dbReference type="RefSeq" id="WP_119425451.1">
    <property type="nucleotide sequence ID" value="NZ_JBHOFJ010000015.1"/>
</dbReference>
<name>A0A399J7G7_9MICC</name>
<gene>
    <name evidence="7" type="ORF">DWB68_12455</name>
</gene>
<comment type="subcellular location">
    <subcellularLocation>
        <location evidence="1">Membrane</location>
        <topology evidence="1">Multi-pass membrane protein</topology>
    </subcellularLocation>
</comment>
<dbReference type="InterPro" id="IPR013525">
    <property type="entry name" value="ABC2_TM"/>
</dbReference>
<evidence type="ECO:0000256" key="5">
    <source>
        <dbReference type="SAM" id="Phobius"/>
    </source>
</evidence>
<evidence type="ECO:0000256" key="2">
    <source>
        <dbReference type="ARBA" id="ARBA00022692"/>
    </source>
</evidence>
<evidence type="ECO:0000313" key="7">
    <source>
        <dbReference type="EMBL" id="RII41428.1"/>
    </source>
</evidence>
<feature type="transmembrane region" description="Helical" evidence="5">
    <location>
        <begin position="52"/>
        <end position="77"/>
    </location>
</feature>
<feature type="transmembrane region" description="Helical" evidence="5">
    <location>
        <begin position="132"/>
        <end position="155"/>
    </location>
</feature>
<dbReference type="PANTHER" id="PTHR43229">
    <property type="entry name" value="NODULATION PROTEIN J"/>
    <property type="match status" value="1"/>
</dbReference>
<dbReference type="AlphaFoldDB" id="A0A399J7G7"/>
<protein>
    <submittedName>
        <fullName evidence="7">ABC transporter permease</fullName>
    </submittedName>
</protein>
<evidence type="ECO:0000259" key="6">
    <source>
        <dbReference type="Pfam" id="PF01061"/>
    </source>
</evidence>
<feature type="domain" description="ABC-2 type transporter transmembrane" evidence="6">
    <location>
        <begin position="9"/>
        <end position="188"/>
    </location>
</feature>
<dbReference type="GO" id="GO:0016020">
    <property type="term" value="C:membrane"/>
    <property type="evidence" value="ECO:0007669"/>
    <property type="project" value="UniProtKB-SubCell"/>
</dbReference>
<feature type="transmembrane region" description="Helical" evidence="5">
    <location>
        <begin position="20"/>
        <end position="40"/>
    </location>
</feature>
<evidence type="ECO:0000256" key="3">
    <source>
        <dbReference type="ARBA" id="ARBA00022989"/>
    </source>
</evidence>
<feature type="transmembrane region" description="Helical" evidence="5">
    <location>
        <begin position="222"/>
        <end position="242"/>
    </location>
</feature>
<evidence type="ECO:0000256" key="4">
    <source>
        <dbReference type="ARBA" id="ARBA00023136"/>
    </source>
</evidence>
<organism evidence="7 8">
    <name type="scientific">Galactobacter valiniphilus</name>
    <dbReference type="NCBI Taxonomy" id="2676122"/>
    <lineage>
        <taxon>Bacteria</taxon>
        <taxon>Bacillati</taxon>
        <taxon>Actinomycetota</taxon>
        <taxon>Actinomycetes</taxon>
        <taxon>Micrococcales</taxon>
        <taxon>Micrococcaceae</taxon>
        <taxon>Galactobacter</taxon>
    </lineage>
</organism>
<keyword evidence="3 5" id="KW-1133">Transmembrane helix</keyword>
<dbReference type="GO" id="GO:0140359">
    <property type="term" value="F:ABC-type transporter activity"/>
    <property type="evidence" value="ECO:0007669"/>
    <property type="project" value="InterPro"/>
</dbReference>
<dbReference type="Pfam" id="PF01061">
    <property type="entry name" value="ABC2_membrane"/>
    <property type="match status" value="1"/>
</dbReference>
<keyword evidence="2 5" id="KW-0812">Transmembrane</keyword>
<evidence type="ECO:0000256" key="1">
    <source>
        <dbReference type="ARBA" id="ARBA00004141"/>
    </source>
</evidence>
<comment type="caution">
    <text evidence="7">The sequence shown here is derived from an EMBL/GenBank/DDBJ whole genome shotgun (WGS) entry which is preliminary data.</text>
</comment>
<dbReference type="EMBL" id="QQXK01000027">
    <property type="protein sequence ID" value="RII41428.1"/>
    <property type="molecule type" value="Genomic_DNA"/>
</dbReference>
<dbReference type="Proteomes" id="UP000265419">
    <property type="component" value="Unassembled WGS sequence"/>
</dbReference>
<dbReference type="PANTHER" id="PTHR43229:SF6">
    <property type="entry name" value="ABC-TYPE MULTIDRUG TRANSPORT SYSTEM, PERMEASE COMPONENT"/>
    <property type="match status" value="1"/>
</dbReference>
<reference evidence="7 8" key="1">
    <citation type="submission" date="2018-07" db="EMBL/GenBank/DDBJ databases">
        <title>Arthrobacter sp. nov., isolated from raw cow's milk with high bacterial count.</title>
        <authorList>
            <person name="Hahne J."/>
            <person name="Isele D."/>
            <person name="Lipski A."/>
        </authorList>
    </citation>
    <scope>NUCLEOTIDE SEQUENCE [LARGE SCALE GENOMIC DNA]</scope>
    <source>
        <strain evidence="7 8">JZ R-35</strain>
    </source>
</reference>
<accession>A0A399J7G7</accession>
<keyword evidence="8" id="KW-1185">Reference proteome</keyword>
<feature type="transmembrane region" description="Helical" evidence="5">
    <location>
        <begin position="98"/>
        <end position="120"/>
    </location>
</feature>